<reference evidence="7" key="1">
    <citation type="journal article" date="2013" name="Genome Announc.">
        <title>Draft genome sequence of the grapevine dieback fungus Eutypa lata UCR-EL1.</title>
        <authorList>
            <person name="Blanco-Ulate B."/>
            <person name="Rolshausen P.E."/>
            <person name="Cantu D."/>
        </authorList>
    </citation>
    <scope>NUCLEOTIDE SEQUENCE [LARGE SCALE GENOMIC DNA]</scope>
    <source>
        <strain evidence="7">UCR-EL1</strain>
    </source>
</reference>
<dbReference type="STRING" id="1287681.M7TAV3"/>
<evidence type="ECO:0000259" key="5">
    <source>
        <dbReference type="PROSITE" id="PS50865"/>
    </source>
</evidence>
<evidence type="ECO:0000313" key="7">
    <source>
        <dbReference type="Proteomes" id="UP000012174"/>
    </source>
</evidence>
<evidence type="ECO:0000313" key="6">
    <source>
        <dbReference type="EMBL" id="EMR66996.1"/>
    </source>
</evidence>
<protein>
    <submittedName>
        <fullName evidence="6">Putative mynd domain protein</fullName>
    </submittedName>
</protein>
<keyword evidence="2 4" id="KW-0863">Zinc-finger</keyword>
<dbReference type="HOGENOM" id="CLU_106805_0_0_1"/>
<gene>
    <name evidence="6" type="ORF">UCREL1_5991</name>
</gene>
<dbReference type="eggNOG" id="ENOG502QUTF">
    <property type="taxonomic scope" value="Eukaryota"/>
</dbReference>
<proteinExistence type="predicted"/>
<dbReference type="OMA" id="TGWGHVV"/>
<name>M7TAV3_EUTLA</name>
<evidence type="ECO:0000256" key="3">
    <source>
        <dbReference type="ARBA" id="ARBA00022833"/>
    </source>
</evidence>
<evidence type="ECO:0000256" key="1">
    <source>
        <dbReference type="ARBA" id="ARBA00022723"/>
    </source>
</evidence>
<dbReference type="KEGG" id="ela:UCREL1_5991"/>
<accession>M7TAV3</accession>
<dbReference type="Gene3D" id="6.10.140.2220">
    <property type="match status" value="1"/>
</dbReference>
<keyword evidence="1" id="KW-0479">Metal-binding</keyword>
<dbReference type="InterPro" id="IPR002893">
    <property type="entry name" value="Znf_MYND"/>
</dbReference>
<sequence>MPNTHSKCAVCDKASGEGVEIKQCGRCKSRGFCSVACQRQDWPSHKAACNAQRAAANANISTTTSTTNNNSGKWYDRYRKCEDGTSHFGELELITWEGKAPELSEPLGWGNCIASESADLKRKYEEKFGRDDKRMYKYWPQAYSMGKPLPDSIYNKGNIERHGLKLSRGPDRRSFNPARAAAAEVGRGIFGMPS</sequence>
<evidence type="ECO:0000256" key="2">
    <source>
        <dbReference type="ARBA" id="ARBA00022771"/>
    </source>
</evidence>
<dbReference type="GO" id="GO:0008270">
    <property type="term" value="F:zinc ion binding"/>
    <property type="evidence" value="ECO:0007669"/>
    <property type="project" value="UniProtKB-KW"/>
</dbReference>
<dbReference type="OrthoDB" id="432970at2759"/>
<feature type="domain" description="MYND-type" evidence="5">
    <location>
        <begin position="8"/>
        <end position="49"/>
    </location>
</feature>
<dbReference type="EMBL" id="KB706542">
    <property type="protein sequence ID" value="EMR66996.1"/>
    <property type="molecule type" value="Genomic_DNA"/>
</dbReference>
<evidence type="ECO:0000256" key="4">
    <source>
        <dbReference type="PROSITE-ProRule" id="PRU00134"/>
    </source>
</evidence>
<dbReference type="Pfam" id="PF01753">
    <property type="entry name" value="zf-MYND"/>
    <property type="match status" value="1"/>
</dbReference>
<keyword evidence="7" id="KW-1185">Reference proteome</keyword>
<dbReference type="SUPFAM" id="SSF144232">
    <property type="entry name" value="HIT/MYND zinc finger-like"/>
    <property type="match status" value="1"/>
</dbReference>
<keyword evidence="3" id="KW-0862">Zinc</keyword>
<organism evidence="6 7">
    <name type="scientific">Eutypa lata (strain UCR-EL1)</name>
    <name type="common">Grapevine dieback disease fungus</name>
    <name type="synonym">Eutypa armeniacae</name>
    <dbReference type="NCBI Taxonomy" id="1287681"/>
    <lineage>
        <taxon>Eukaryota</taxon>
        <taxon>Fungi</taxon>
        <taxon>Dikarya</taxon>
        <taxon>Ascomycota</taxon>
        <taxon>Pezizomycotina</taxon>
        <taxon>Sordariomycetes</taxon>
        <taxon>Xylariomycetidae</taxon>
        <taxon>Xylariales</taxon>
        <taxon>Diatrypaceae</taxon>
        <taxon>Eutypa</taxon>
    </lineage>
</organism>
<dbReference type="PROSITE" id="PS50865">
    <property type="entry name" value="ZF_MYND_2"/>
    <property type="match status" value="1"/>
</dbReference>
<dbReference type="Proteomes" id="UP000012174">
    <property type="component" value="Unassembled WGS sequence"/>
</dbReference>
<dbReference type="AlphaFoldDB" id="M7TAV3"/>